<comment type="similarity">
    <text evidence="2 6">Belongs to the SURF1 family.</text>
</comment>
<gene>
    <name evidence="7" type="ORF">C0V82_06720</name>
</gene>
<keyword evidence="6" id="KW-1003">Cell membrane</keyword>
<name>A0A2K9N9Y0_9PROT</name>
<keyword evidence="3 6" id="KW-0812">Transmembrane</keyword>
<evidence type="ECO:0000256" key="1">
    <source>
        <dbReference type="ARBA" id="ARBA00004370"/>
    </source>
</evidence>
<proteinExistence type="inferred from homology"/>
<dbReference type="OrthoDB" id="6079986at2"/>
<dbReference type="InterPro" id="IPR002994">
    <property type="entry name" value="Surf1/Shy1"/>
</dbReference>
<keyword evidence="4 6" id="KW-1133">Transmembrane helix</keyword>
<evidence type="ECO:0000256" key="3">
    <source>
        <dbReference type="ARBA" id="ARBA00022692"/>
    </source>
</evidence>
<dbReference type="GO" id="GO:0005886">
    <property type="term" value="C:plasma membrane"/>
    <property type="evidence" value="ECO:0007669"/>
    <property type="project" value="UniProtKB-SubCell"/>
</dbReference>
<keyword evidence="8" id="KW-1185">Reference proteome</keyword>
<protein>
    <recommendedName>
        <fullName evidence="6">SURF1-like protein</fullName>
    </recommendedName>
</protein>
<evidence type="ECO:0000256" key="2">
    <source>
        <dbReference type="ARBA" id="ARBA00007165"/>
    </source>
</evidence>
<dbReference type="EMBL" id="CP025611">
    <property type="protein sequence ID" value="AUN29953.1"/>
    <property type="molecule type" value="Genomic_DNA"/>
</dbReference>
<accession>A0A2K9N9Y0</accession>
<organism evidence="7 8">
    <name type="scientific">Niveispirillum cyanobacteriorum</name>
    <dbReference type="NCBI Taxonomy" id="1612173"/>
    <lineage>
        <taxon>Bacteria</taxon>
        <taxon>Pseudomonadati</taxon>
        <taxon>Pseudomonadota</taxon>
        <taxon>Alphaproteobacteria</taxon>
        <taxon>Rhodospirillales</taxon>
        <taxon>Azospirillaceae</taxon>
        <taxon>Niveispirillum</taxon>
    </lineage>
</organism>
<dbReference type="Pfam" id="PF02104">
    <property type="entry name" value="SURF1"/>
    <property type="match status" value="1"/>
</dbReference>
<sequence>MSAAARRQFRPRLIPSIAALIALAILLGLGTWQVERLGWKTDLIKRVEAGLAADPVALPGRIDRPADWDYVRVQVTGRFLHDKEVYIGPRLYPRPDGRQEQGVHVLTPLVRDDGAGTVLIDRGWVPVDKRDPASRAPGQVEGGVTISAIARVPQDRAFMQPDNDPATRTFFWLDMQALAGIAGVERLAPLVLQADATANPGGLPIGGRTIVALKNDHLSYALTWYGLALTLIGVFIAASFRRREEP</sequence>
<dbReference type="InterPro" id="IPR045214">
    <property type="entry name" value="Surf1/Surf4"/>
</dbReference>
<feature type="transmembrane region" description="Helical" evidence="6">
    <location>
        <begin position="222"/>
        <end position="240"/>
    </location>
</feature>
<dbReference type="PROSITE" id="PS50895">
    <property type="entry name" value="SURF1"/>
    <property type="match status" value="1"/>
</dbReference>
<dbReference type="CDD" id="cd06662">
    <property type="entry name" value="SURF1"/>
    <property type="match status" value="1"/>
</dbReference>
<evidence type="ECO:0000313" key="7">
    <source>
        <dbReference type="EMBL" id="AUN29953.1"/>
    </source>
</evidence>
<dbReference type="RefSeq" id="WP_102111662.1">
    <property type="nucleotide sequence ID" value="NZ_BMGN01000003.1"/>
</dbReference>
<evidence type="ECO:0000256" key="6">
    <source>
        <dbReference type="RuleBase" id="RU363076"/>
    </source>
</evidence>
<dbReference type="KEGG" id="ncb:C0V82_06720"/>
<dbReference type="PANTHER" id="PTHR23427">
    <property type="entry name" value="SURFEIT LOCUS PROTEIN"/>
    <property type="match status" value="1"/>
</dbReference>
<comment type="subcellular location">
    <subcellularLocation>
        <location evidence="6">Cell membrane</location>
        <topology evidence="6">Multi-pass membrane protein</topology>
    </subcellularLocation>
    <subcellularLocation>
        <location evidence="1">Membrane</location>
    </subcellularLocation>
</comment>
<dbReference type="PANTHER" id="PTHR23427:SF2">
    <property type="entry name" value="SURFEIT LOCUS PROTEIN 1"/>
    <property type="match status" value="1"/>
</dbReference>
<dbReference type="Proteomes" id="UP000234752">
    <property type="component" value="Chromosome eg_1"/>
</dbReference>
<reference evidence="7 8" key="1">
    <citation type="submission" date="2017-12" db="EMBL/GenBank/DDBJ databases">
        <title>Genomes of bacteria within cyanobacterial aggregates.</title>
        <authorList>
            <person name="Cai H."/>
        </authorList>
    </citation>
    <scope>NUCLEOTIDE SEQUENCE [LARGE SCALE GENOMIC DNA]</scope>
    <source>
        <strain evidence="7 8">TH16</strain>
    </source>
</reference>
<dbReference type="AlphaFoldDB" id="A0A2K9N9Y0"/>
<evidence type="ECO:0000256" key="5">
    <source>
        <dbReference type="ARBA" id="ARBA00023136"/>
    </source>
</evidence>
<evidence type="ECO:0000313" key="8">
    <source>
        <dbReference type="Proteomes" id="UP000234752"/>
    </source>
</evidence>
<comment type="caution">
    <text evidence="6">Lacks conserved residue(s) required for the propagation of feature annotation.</text>
</comment>
<evidence type="ECO:0000256" key="4">
    <source>
        <dbReference type="ARBA" id="ARBA00022989"/>
    </source>
</evidence>
<keyword evidence="5 6" id="KW-0472">Membrane</keyword>